<dbReference type="InterPro" id="IPR041872">
    <property type="entry name" value="Anticodon_Met"/>
</dbReference>
<protein>
    <recommendedName>
        <fullName evidence="11">Methionine--tRNA ligase</fullName>
        <ecNumber evidence="11">6.1.1.10</ecNumber>
    </recommendedName>
    <alternativeName>
        <fullName evidence="11">Methionyl-tRNA synthetase</fullName>
        <shortName evidence="11">MetRS</shortName>
    </alternativeName>
</protein>
<dbReference type="HAMAP" id="MF_00098">
    <property type="entry name" value="Met_tRNA_synth_type1"/>
    <property type="match status" value="1"/>
</dbReference>
<name>A0A084JHF4_9CLOT</name>
<evidence type="ECO:0000256" key="5">
    <source>
        <dbReference type="ARBA" id="ARBA00022598"/>
    </source>
</evidence>
<organism evidence="14 15">
    <name type="scientific">Clostridium sulfidigenes</name>
    <dbReference type="NCBI Taxonomy" id="318464"/>
    <lineage>
        <taxon>Bacteria</taxon>
        <taxon>Bacillati</taxon>
        <taxon>Bacillota</taxon>
        <taxon>Clostridia</taxon>
        <taxon>Eubacteriales</taxon>
        <taxon>Clostridiaceae</taxon>
        <taxon>Clostridium</taxon>
    </lineage>
</organism>
<dbReference type="FunFam" id="2.20.28.20:FF:000001">
    <property type="entry name" value="Methionine--tRNA ligase"/>
    <property type="match status" value="1"/>
</dbReference>
<evidence type="ECO:0000256" key="8">
    <source>
        <dbReference type="ARBA" id="ARBA00022917"/>
    </source>
</evidence>
<evidence type="ECO:0000259" key="13">
    <source>
        <dbReference type="Pfam" id="PF19303"/>
    </source>
</evidence>
<reference evidence="14 15" key="1">
    <citation type="submission" date="2014-07" db="EMBL/GenBank/DDBJ databases">
        <title>Draft genome of Clostridium sulfidigenes 113A isolated from sediments associated with methane hydrate from Krishna Godavari basin.</title>
        <authorList>
            <person name="Honkalas V.S."/>
            <person name="Dabir A.P."/>
            <person name="Arora P."/>
            <person name="Dhakephalkar P.K."/>
        </authorList>
    </citation>
    <scope>NUCLEOTIDE SEQUENCE [LARGE SCALE GENOMIC DNA]</scope>
    <source>
        <strain evidence="14 15">113A</strain>
    </source>
</reference>
<dbReference type="RefSeq" id="WP_035129971.1">
    <property type="nucleotide sequence ID" value="NZ_JPMD01000003.1"/>
</dbReference>
<dbReference type="GO" id="GO:0006431">
    <property type="term" value="P:methionyl-tRNA aminoacylation"/>
    <property type="evidence" value="ECO:0007669"/>
    <property type="project" value="UniProtKB-UniRule"/>
</dbReference>
<comment type="catalytic activity">
    <reaction evidence="10 11">
        <text>tRNA(Met) + L-methionine + ATP = L-methionyl-tRNA(Met) + AMP + diphosphate</text>
        <dbReference type="Rhea" id="RHEA:13481"/>
        <dbReference type="Rhea" id="RHEA-COMP:9667"/>
        <dbReference type="Rhea" id="RHEA-COMP:9698"/>
        <dbReference type="ChEBI" id="CHEBI:30616"/>
        <dbReference type="ChEBI" id="CHEBI:33019"/>
        <dbReference type="ChEBI" id="CHEBI:57844"/>
        <dbReference type="ChEBI" id="CHEBI:78442"/>
        <dbReference type="ChEBI" id="CHEBI:78530"/>
        <dbReference type="ChEBI" id="CHEBI:456215"/>
        <dbReference type="EC" id="6.1.1.10"/>
    </reaction>
</comment>
<keyword evidence="4 11" id="KW-0963">Cytoplasm</keyword>
<evidence type="ECO:0000313" key="15">
    <source>
        <dbReference type="Proteomes" id="UP000028542"/>
    </source>
</evidence>
<dbReference type="GO" id="GO:0046872">
    <property type="term" value="F:metal ion binding"/>
    <property type="evidence" value="ECO:0007669"/>
    <property type="project" value="UniProtKB-KW"/>
</dbReference>
<evidence type="ECO:0000256" key="6">
    <source>
        <dbReference type="ARBA" id="ARBA00022741"/>
    </source>
</evidence>
<dbReference type="SUPFAM" id="SSF52374">
    <property type="entry name" value="Nucleotidylyl transferase"/>
    <property type="match status" value="1"/>
</dbReference>
<feature type="domain" description="Methionyl/Leucyl tRNA synthetase" evidence="12">
    <location>
        <begin position="3"/>
        <end position="391"/>
    </location>
</feature>
<sequence>MNILIGGAWPYANGSLHIGHIAALLPGDVIARYYRAKGDDVLYISGSDCHGTPISIRAKKEGVLSEVIANRYHEEFKYCFDKLNFSYDCYSRTDDNQHKEEVRRIIISLYEKGLIYEKKVSQVYCEECKQFLPDRYVEGVCPHCNSIARGDQCESCSTLLDPLELKDRLCKLCGSKPVVKSTKQLYFALSTFEKGLRKHLERSRKNWRINAVNSTERYLNEGLKDRAISRDLDIGIDIPIKGFEDKKVYVWIDAVLGYLTVSEKWGKENNKNCSDYWNSSSISYYIHGKDNIPFHTIILPALLRGTGPERNPDKVISSEYVTLEGKKISTSNNWAIWVPDIVDRYNSDLIRYFFIANGPERRDADFTWREFINKNNGELLGAYGNLVNRTLVFVKKNFNSKVPKGKVEESIKSTIEELYKNIGENIEEGNLKSAIERIFTFIRSINKYFDEEMPWITIKQDNKQCENTIYNCLYAIVNLANLLNPFLPESSEKIKSWFYCEENRWKEIQLNSGVNISNFHVLFERLDKSIIEEELSKLELHGKDIKST</sequence>
<dbReference type="AlphaFoldDB" id="A0A084JHF4"/>
<dbReference type="PROSITE" id="PS00178">
    <property type="entry name" value="AA_TRNA_LIGASE_I"/>
    <property type="match status" value="1"/>
</dbReference>
<dbReference type="EC" id="6.1.1.10" evidence="11"/>
<feature type="binding site" evidence="11">
    <location>
        <position position="153"/>
    </location>
    <ligand>
        <name>Zn(2+)</name>
        <dbReference type="ChEBI" id="CHEBI:29105"/>
    </ligand>
</feature>
<dbReference type="Gene3D" id="2.20.28.20">
    <property type="entry name" value="Methionyl-tRNA synthetase, Zn-domain"/>
    <property type="match status" value="1"/>
</dbReference>
<keyword evidence="15" id="KW-1185">Reference proteome</keyword>
<dbReference type="InterPro" id="IPR029038">
    <property type="entry name" value="MetRS_Zn"/>
</dbReference>
<dbReference type="Pfam" id="PF09334">
    <property type="entry name" value="tRNA-synt_1g"/>
    <property type="match status" value="1"/>
</dbReference>
<dbReference type="NCBIfam" id="TIGR00398">
    <property type="entry name" value="metG"/>
    <property type="match status" value="1"/>
</dbReference>
<keyword evidence="11" id="KW-0479">Metal-binding</keyword>
<comment type="cofactor">
    <cofactor evidence="11">
        <name>Zn(2+)</name>
        <dbReference type="ChEBI" id="CHEBI:29105"/>
    </cofactor>
    <text evidence="11">Binds 1 zinc ion per subunit.</text>
</comment>
<dbReference type="PANTHER" id="PTHR45765:SF1">
    <property type="entry name" value="METHIONINE--TRNA LIGASE, CYTOPLASMIC"/>
    <property type="match status" value="1"/>
</dbReference>
<evidence type="ECO:0000256" key="7">
    <source>
        <dbReference type="ARBA" id="ARBA00022840"/>
    </source>
</evidence>
<evidence type="ECO:0000259" key="12">
    <source>
        <dbReference type="Pfam" id="PF09334"/>
    </source>
</evidence>
<keyword evidence="6 11" id="KW-0547">Nucleotide-binding</keyword>
<dbReference type="Pfam" id="PF19303">
    <property type="entry name" value="Anticodon_3"/>
    <property type="match status" value="1"/>
</dbReference>
<comment type="caution">
    <text evidence="14">The sequence shown here is derived from an EMBL/GenBank/DDBJ whole genome shotgun (WGS) entry which is preliminary data.</text>
</comment>
<dbReference type="PRINTS" id="PR01041">
    <property type="entry name" value="TRNASYNTHMET"/>
</dbReference>
<evidence type="ECO:0000256" key="2">
    <source>
        <dbReference type="ARBA" id="ARBA00004496"/>
    </source>
</evidence>
<feature type="binding site" evidence="11">
    <location>
        <position position="141"/>
    </location>
    <ligand>
        <name>Zn(2+)</name>
        <dbReference type="ChEBI" id="CHEBI:29105"/>
    </ligand>
</feature>
<dbReference type="GO" id="GO:0004825">
    <property type="term" value="F:methionine-tRNA ligase activity"/>
    <property type="evidence" value="ECO:0007669"/>
    <property type="project" value="UniProtKB-UniRule"/>
</dbReference>
<evidence type="ECO:0000256" key="10">
    <source>
        <dbReference type="ARBA" id="ARBA00047364"/>
    </source>
</evidence>
<keyword evidence="5 11" id="KW-0436">Ligase</keyword>
<evidence type="ECO:0000256" key="4">
    <source>
        <dbReference type="ARBA" id="ARBA00022490"/>
    </source>
</evidence>
<feature type="binding site" evidence="11">
    <location>
        <position position="330"/>
    </location>
    <ligand>
        <name>ATP</name>
        <dbReference type="ChEBI" id="CHEBI:30616"/>
    </ligand>
</feature>
<dbReference type="CDD" id="cd00814">
    <property type="entry name" value="MetRS_core"/>
    <property type="match status" value="1"/>
</dbReference>
<comment type="function">
    <text evidence="1 11">Is required not only for elongation of protein synthesis but also for the initiation of all mRNA translation through initiator tRNA(fMet) aminoacylation.</text>
</comment>
<dbReference type="InterPro" id="IPR001412">
    <property type="entry name" value="aa-tRNA-synth_I_CS"/>
</dbReference>
<feature type="short sequence motif" description="'HIGH' region" evidence="11">
    <location>
        <begin position="10"/>
        <end position="20"/>
    </location>
</feature>
<proteinExistence type="inferred from homology"/>
<feature type="binding site" evidence="11">
    <location>
        <position position="144"/>
    </location>
    <ligand>
        <name>Zn(2+)</name>
        <dbReference type="ChEBI" id="CHEBI:29105"/>
    </ligand>
</feature>
<feature type="binding site" evidence="11">
    <location>
        <position position="156"/>
    </location>
    <ligand>
        <name>Zn(2+)</name>
        <dbReference type="ChEBI" id="CHEBI:29105"/>
    </ligand>
</feature>
<dbReference type="InterPro" id="IPR014758">
    <property type="entry name" value="Met-tRNA_synth"/>
</dbReference>
<dbReference type="eggNOG" id="COG0143">
    <property type="taxonomic scope" value="Bacteria"/>
</dbReference>
<dbReference type="CDD" id="cd07957">
    <property type="entry name" value="Anticodon_Ia_Met"/>
    <property type="match status" value="1"/>
</dbReference>
<gene>
    <name evidence="11" type="primary">metG</name>
    <name evidence="14" type="ORF">IO99_03015</name>
</gene>
<dbReference type="InterPro" id="IPR015413">
    <property type="entry name" value="Methionyl/Leucyl_tRNA_Synth"/>
</dbReference>
<dbReference type="EMBL" id="JPMD01000003">
    <property type="protein sequence ID" value="KEZ88388.1"/>
    <property type="molecule type" value="Genomic_DNA"/>
</dbReference>
<evidence type="ECO:0000256" key="1">
    <source>
        <dbReference type="ARBA" id="ARBA00003314"/>
    </source>
</evidence>
<feature type="domain" description="Methionyl-tRNA synthetase anticodon-binding" evidence="13">
    <location>
        <begin position="405"/>
        <end position="525"/>
    </location>
</feature>
<dbReference type="InterPro" id="IPR033911">
    <property type="entry name" value="MetRS_core"/>
</dbReference>
<accession>A0A084JHF4</accession>
<dbReference type="Gene3D" id="3.40.50.620">
    <property type="entry name" value="HUPs"/>
    <property type="match status" value="1"/>
</dbReference>
<keyword evidence="8 11" id="KW-0648">Protein biosynthesis</keyword>
<keyword evidence="9 11" id="KW-0030">Aminoacyl-tRNA synthetase</keyword>
<dbReference type="STRING" id="318464.IO99_03015"/>
<comment type="subcellular location">
    <subcellularLocation>
        <location evidence="2 11">Cytoplasm</location>
    </subcellularLocation>
</comment>
<dbReference type="GO" id="GO:0005524">
    <property type="term" value="F:ATP binding"/>
    <property type="evidence" value="ECO:0007669"/>
    <property type="project" value="UniProtKB-UniRule"/>
</dbReference>
<comment type="subunit">
    <text evidence="11">Monomer.</text>
</comment>
<evidence type="ECO:0000313" key="14">
    <source>
        <dbReference type="EMBL" id="KEZ88388.1"/>
    </source>
</evidence>
<comment type="similarity">
    <text evidence="3 11">Belongs to the class-I aminoacyl-tRNA synthetase family. MetG type 1 subfamily.</text>
</comment>
<dbReference type="GO" id="GO:0005829">
    <property type="term" value="C:cytosol"/>
    <property type="evidence" value="ECO:0007669"/>
    <property type="project" value="TreeGrafter"/>
</dbReference>
<evidence type="ECO:0000256" key="3">
    <source>
        <dbReference type="ARBA" id="ARBA00008258"/>
    </source>
</evidence>
<evidence type="ECO:0000256" key="9">
    <source>
        <dbReference type="ARBA" id="ARBA00023146"/>
    </source>
</evidence>
<feature type="short sequence motif" description="'KMSKS' region" evidence="11">
    <location>
        <begin position="327"/>
        <end position="331"/>
    </location>
</feature>
<evidence type="ECO:0000256" key="11">
    <source>
        <dbReference type="HAMAP-Rule" id="MF_00098"/>
    </source>
</evidence>
<keyword evidence="7 11" id="KW-0067">ATP-binding</keyword>
<keyword evidence="11" id="KW-0862">Zinc</keyword>
<dbReference type="PANTHER" id="PTHR45765">
    <property type="entry name" value="METHIONINE--TRNA LIGASE"/>
    <property type="match status" value="1"/>
</dbReference>
<dbReference type="Proteomes" id="UP000028542">
    <property type="component" value="Unassembled WGS sequence"/>
</dbReference>
<dbReference type="InterPro" id="IPR009080">
    <property type="entry name" value="tRNAsynth_Ia_anticodon-bd"/>
</dbReference>
<dbReference type="SUPFAM" id="SSF57770">
    <property type="entry name" value="Methionyl-tRNA synthetase (MetRS), Zn-domain"/>
    <property type="match status" value="1"/>
</dbReference>
<dbReference type="InterPro" id="IPR023458">
    <property type="entry name" value="Met-tRNA_ligase_1"/>
</dbReference>
<dbReference type="Gene3D" id="1.10.730.10">
    <property type="entry name" value="Isoleucyl-tRNA Synthetase, Domain 1"/>
    <property type="match status" value="1"/>
</dbReference>
<dbReference type="InterPro" id="IPR014729">
    <property type="entry name" value="Rossmann-like_a/b/a_fold"/>
</dbReference>
<dbReference type="SUPFAM" id="SSF47323">
    <property type="entry name" value="Anticodon-binding domain of a subclass of class I aminoacyl-tRNA synthetases"/>
    <property type="match status" value="1"/>
</dbReference>